<sequence length="86" mass="9603">MRRLFFVFLVTFVDKNLLGSSGPGKKIMSTKITKGTKNTPISSFVFLVTFVDKSLLGSSGPGKKIMSTKSTKRHEKCADFFFRVFS</sequence>
<gene>
    <name evidence="1" type="ORF">BECKFW1821C_GA0114237_11109</name>
</gene>
<dbReference type="EMBL" id="CAADFE010000110">
    <property type="protein sequence ID" value="VFJ76846.1"/>
    <property type="molecule type" value="Genomic_DNA"/>
</dbReference>
<name>A0A450U226_9GAMM</name>
<protein>
    <submittedName>
        <fullName evidence="1">Uncharacterized protein</fullName>
    </submittedName>
</protein>
<organism evidence="1">
    <name type="scientific">Candidatus Kentrum sp. FW</name>
    <dbReference type="NCBI Taxonomy" id="2126338"/>
    <lineage>
        <taxon>Bacteria</taxon>
        <taxon>Pseudomonadati</taxon>
        <taxon>Pseudomonadota</taxon>
        <taxon>Gammaproteobacteria</taxon>
        <taxon>Candidatus Kentrum</taxon>
    </lineage>
</organism>
<accession>A0A450U226</accession>
<evidence type="ECO:0000313" key="1">
    <source>
        <dbReference type="EMBL" id="VFJ76846.1"/>
    </source>
</evidence>
<proteinExistence type="predicted"/>
<dbReference type="AlphaFoldDB" id="A0A450U226"/>
<reference evidence="1" key="1">
    <citation type="submission" date="2019-02" db="EMBL/GenBank/DDBJ databases">
        <authorList>
            <person name="Gruber-Vodicka R. H."/>
            <person name="Seah K. B. B."/>
        </authorList>
    </citation>
    <scope>NUCLEOTIDE SEQUENCE</scope>
    <source>
        <strain evidence="1">BECK_BZ131</strain>
    </source>
</reference>